<evidence type="ECO:0000256" key="11">
    <source>
        <dbReference type="ARBA" id="ARBA00026033"/>
    </source>
</evidence>
<dbReference type="Proteomes" id="UP001055102">
    <property type="component" value="Unassembled WGS sequence"/>
</dbReference>
<evidence type="ECO:0000256" key="7">
    <source>
        <dbReference type="ARBA" id="ARBA00022840"/>
    </source>
</evidence>
<evidence type="ECO:0000259" key="18">
    <source>
        <dbReference type="PROSITE" id="PS51194"/>
    </source>
</evidence>
<dbReference type="InterPro" id="IPR024759">
    <property type="entry name" value="UvrB_YAD/RRR_dom"/>
</dbReference>
<evidence type="ECO:0000256" key="4">
    <source>
        <dbReference type="ARBA" id="ARBA00022741"/>
    </source>
</evidence>
<dbReference type="Pfam" id="PF00271">
    <property type="entry name" value="Helicase_C"/>
    <property type="match status" value="1"/>
</dbReference>
<dbReference type="InterPro" id="IPR014001">
    <property type="entry name" value="Helicase_ATP-bd"/>
</dbReference>
<dbReference type="Pfam" id="PF04851">
    <property type="entry name" value="ResIII"/>
    <property type="match status" value="1"/>
</dbReference>
<dbReference type="InterPro" id="IPR027417">
    <property type="entry name" value="P-loop_NTPase"/>
</dbReference>
<evidence type="ECO:0000313" key="20">
    <source>
        <dbReference type="Proteomes" id="UP001055102"/>
    </source>
</evidence>
<evidence type="ECO:0000313" key="19">
    <source>
        <dbReference type="EMBL" id="GJE05870.1"/>
    </source>
</evidence>
<feature type="compositionally biased region" description="Basic and acidic residues" evidence="15">
    <location>
        <begin position="13"/>
        <end position="26"/>
    </location>
</feature>
<evidence type="ECO:0000256" key="10">
    <source>
        <dbReference type="ARBA" id="ARBA00023236"/>
    </source>
</evidence>
<accession>A0ABQ4SVE7</accession>
<dbReference type="PROSITE" id="PS50151">
    <property type="entry name" value="UVR"/>
    <property type="match status" value="1"/>
</dbReference>
<evidence type="ECO:0000256" key="5">
    <source>
        <dbReference type="ARBA" id="ARBA00022763"/>
    </source>
</evidence>
<gene>
    <name evidence="13 19" type="primary">uvrB</name>
    <name evidence="19" type="ORF">AOPFMNJM_1176</name>
</gene>
<dbReference type="PROSITE" id="PS51194">
    <property type="entry name" value="HELICASE_CTER"/>
    <property type="match status" value="1"/>
</dbReference>
<dbReference type="InterPro" id="IPR001943">
    <property type="entry name" value="UVR_dom"/>
</dbReference>
<sequence length="886" mass="98366">MPTPKKPRSASGKAEKPELKPLDEHLAALLSPALNRERVKAEAPAKPAKGRKRAENGFAEAPQSGYAIGDAAEVDPRLAQALGLAAPEDGPLPAGAPDPEPVSLASEGVSATVEALEKLLTEGNPLFKNGQAWVPHRPERPAKSEGGVRFTLKSEFTPAGDQPTAIAELVQGVKAAERDQVLLGVTGSGKTFTMAKVIEETQRPALILAPNKTLAAQLYGEFKSFFPENAVEYFVSYYDYYQPEAYVPRSDTFIEKESSINEQIDRMRHSATRALLERDDVIIVASVSCIYGIGSVETYTAMSFTVTLGEKIEQRQLVADLVALQYKRIQSDFARGTFRVRGDVIELWPAHLEDRGWRIGLFGDEIESIVEFDPLTGKKINELKFVKVYANSHYVTPRPTLQQAIKGIKSELKLRVDELTRMGRLIEAQRLEQRCTFDIEMIEATGACNGIENYSRYLTGRKPGEPPPTLFEYLPDNALVFTDESHVTVPQIGGMYRGDFRRKATLAEYGFRLPSCLDNRPLRFEEWDAMRPQSVHVSATPGKWEMERTAGVFAEQVIRPTGLIDPVIDVRPARSQVDDLLGEVREVAQAGYRTLVTTLTKRMAEDLTEYLHENGVRVRYMHSDIDTLERIEIIRDLRLGAFDVLIGINLLREGLDIPECALVAILDADKEGFLRSETSLIQTIGRAARNADARCILYADQVTGSMERAMAETERRRQKQLAYNAEHGITPQSVKRGIADILESVYERDHVKVDTGLSKTEATVGHNLKAVMADLEKRMRAAAADLDFEEAARMRDELKRLQATELLVSDDPLARQGDVEREAGRYGQKGSRISKPTLDNMGPGTDRELPVGAPVWQERPKARSTQGLGGQRPKYKGRGSGSNRGR</sequence>
<dbReference type="SMART" id="SM00490">
    <property type="entry name" value="HELICc"/>
    <property type="match status" value="1"/>
</dbReference>
<feature type="binding site" evidence="13">
    <location>
        <begin position="184"/>
        <end position="191"/>
    </location>
    <ligand>
        <name>ATP</name>
        <dbReference type="ChEBI" id="CHEBI:30616"/>
    </ligand>
</feature>
<dbReference type="Pfam" id="PF12344">
    <property type="entry name" value="UvrB"/>
    <property type="match status" value="1"/>
</dbReference>
<dbReference type="NCBIfam" id="TIGR00631">
    <property type="entry name" value="uvrb"/>
    <property type="match status" value="1"/>
</dbReference>
<dbReference type="HAMAP" id="MF_00204">
    <property type="entry name" value="UvrB"/>
    <property type="match status" value="1"/>
</dbReference>
<dbReference type="Gene3D" id="3.40.50.300">
    <property type="entry name" value="P-loop containing nucleotide triphosphate hydrolases"/>
    <property type="match status" value="3"/>
</dbReference>
<feature type="region of interest" description="Disordered" evidence="15">
    <location>
        <begin position="812"/>
        <end position="886"/>
    </location>
</feature>
<dbReference type="InterPro" id="IPR036876">
    <property type="entry name" value="UVR_dom_sf"/>
</dbReference>
<feature type="short sequence motif" description="Beta-hairpin" evidence="13">
    <location>
        <begin position="237"/>
        <end position="260"/>
    </location>
</feature>
<comment type="function">
    <text evidence="13">The UvrABC repair system catalyzes the recognition and processing of DNA lesions. A damage recognition complex composed of 2 UvrA and 2 UvrB subunits scans DNA for abnormalities. Upon binding of the UvrA(2)B(2) complex to a putative damaged site, the DNA wraps around one UvrB monomer. DNA wrap is dependent on ATP binding by UvrB and probably causes local melting of the DNA helix, facilitating insertion of UvrB beta-hairpin between the DNA strands. Then UvrB probes one DNA strand for the presence of a lesion. If a lesion is found the UvrA subunits dissociate and the UvrB-DNA preincision complex is formed. This complex is subsequently bound by UvrC and the second UvrB is released. If no lesion is found, the DNA wraps around the other UvrB subunit that will check the other stand for damage.</text>
</comment>
<keyword evidence="5 13" id="KW-0227">DNA damage</keyword>
<dbReference type="InterPro" id="IPR001650">
    <property type="entry name" value="Helicase_C-like"/>
</dbReference>
<comment type="similarity">
    <text evidence="2 13 14">Belongs to the UvrB family.</text>
</comment>
<evidence type="ECO:0000256" key="2">
    <source>
        <dbReference type="ARBA" id="ARBA00008533"/>
    </source>
</evidence>
<evidence type="ECO:0000256" key="8">
    <source>
        <dbReference type="ARBA" id="ARBA00022881"/>
    </source>
</evidence>
<evidence type="ECO:0000256" key="13">
    <source>
        <dbReference type="HAMAP-Rule" id="MF_00204"/>
    </source>
</evidence>
<dbReference type="EMBL" id="BPQR01000019">
    <property type="protein sequence ID" value="GJE05870.1"/>
    <property type="molecule type" value="Genomic_DNA"/>
</dbReference>
<evidence type="ECO:0000259" key="17">
    <source>
        <dbReference type="PROSITE" id="PS51192"/>
    </source>
</evidence>
<keyword evidence="9 13" id="KW-0234">DNA repair</keyword>
<reference evidence="19" key="2">
    <citation type="submission" date="2021-08" db="EMBL/GenBank/DDBJ databases">
        <authorList>
            <person name="Tani A."/>
            <person name="Ola A."/>
            <person name="Ogura Y."/>
            <person name="Katsura K."/>
            <person name="Hayashi T."/>
        </authorList>
    </citation>
    <scope>NUCLEOTIDE SEQUENCE</scope>
    <source>
        <strain evidence="19">LMG 23639</strain>
    </source>
</reference>
<keyword evidence="3 13" id="KW-0963">Cytoplasm</keyword>
<dbReference type="Pfam" id="PF02151">
    <property type="entry name" value="UVR"/>
    <property type="match status" value="1"/>
</dbReference>
<proteinExistence type="inferred from homology"/>
<comment type="domain">
    <text evidence="13">The beta-hairpin motif is involved in DNA binding.</text>
</comment>
<keyword evidence="8 13" id="KW-0267">Excision nuclease</keyword>
<comment type="subunit">
    <text evidence="11 13 14">Forms a heterotetramer with UvrA during the search for lesions. Interacts with UvrC in an incision complex.</text>
</comment>
<name>A0ABQ4SVE7_9HYPH</name>
<feature type="region of interest" description="Disordered" evidence="15">
    <location>
        <begin position="1"/>
        <end position="58"/>
    </location>
</feature>
<dbReference type="SUPFAM" id="SSF46600">
    <property type="entry name" value="C-terminal UvrC-binding domain of UvrB"/>
    <property type="match status" value="1"/>
</dbReference>
<dbReference type="NCBIfam" id="NF003673">
    <property type="entry name" value="PRK05298.1"/>
    <property type="match status" value="1"/>
</dbReference>
<keyword evidence="20" id="KW-1185">Reference proteome</keyword>
<evidence type="ECO:0000256" key="15">
    <source>
        <dbReference type="SAM" id="MobiDB-lite"/>
    </source>
</evidence>
<evidence type="ECO:0000256" key="3">
    <source>
        <dbReference type="ARBA" id="ARBA00022490"/>
    </source>
</evidence>
<evidence type="ECO:0000256" key="6">
    <source>
        <dbReference type="ARBA" id="ARBA00022769"/>
    </source>
</evidence>
<dbReference type="Gene3D" id="6.10.140.240">
    <property type="match status" value="1"/>
</dbReference>
<dbReference type="SMART" id="SM00487">
    <property type="entry name" value="DEXDc"/>
    <property type="match status" value="1"/>
</dbReference>
<dbReference type="CDD" id="cd18790">
    <property type="entry name" value="SF2_C_UvrB"/>
    <property type="match status" value="1"/>
</dbReference>
<dbReference type="InterPro" id="IPR004807">
    <property type="entry name" value="UvrB"/>
</dbReference>
<protein>
    <recommendedName>
        <fullName evidence="12 13">UvrABC system protein B</fullName>
        <shortName evidence="13">Protein UvrB</shortName>
    </recommendedName>
    <alternativeName>
        <fullName evidence="13">Excinuclease ABC subunit B</fullName>
    </alternativeName>
</protein>
<feature type="domain" description="UVR" evidence="16">
    <location>
        <begin position="769"/>
        <end position="804"/>
    </location>
</feature>
<comment type="subcellular location">
    <subcellularLocation>
        <location evidence="1 13 14">Cytoplasm</location>
    </subcellularLocation>
</comment>
<feature type="domain" description="Helicase ATP-binding" evidence="17">
    <location>
        <begin position="171"/>
        <end position="324"/>
    </location>
</feature>
<evidence type="ECO:0000259" key="16">
    <source>
        <dbReference type="PROSITE" id="PS50151"/>
    </source>
</evidence>
<evidence type="ECO:0000256" key="9">
    <source>
        <dbReference type="ARBA" id="ARBA00023204"/>
    </source>
</evidence>
<evidence type="ECO:0000256" key="12">
    <source>
        <dbReference type="ARBA" id="ARBA00029504"/>
    </source>
</evidence>
<dbReference type="Gene3D" id="4.10.860.10">
    <property type="entry name" value="UVR domain"/>
    <property type="match status" value="1"/>
</dbReference>
<dbReference type="CDD" id="cd17916">
    <property type="entry name" value="DEXHc_UvrB"/>
    <property type="match status" value="1"/>
</dbReference>
<dbReference type="RefSeq" id="WP_238274534.1">
    <property type="nucleotide sequence ID" value="NZ_BPQR01000019.1"/>
</dbReference>
<dbReference type="PROSITE" id="PS51192">
    <property type="entry name" value="HELICASE_ATP_BIND_1"/>
    <property type="match status" value="1"/>
</dbReference>
<dbReference type="SUPFAM" id="SSF52540">
    <property type="entry name" value="P-loop containing nucleoside triphosphate hydrolases"/>
    <property type="match status" value="2"/>
</dbReference>
<reference evidence="19" key="1">
    <citation type="journal article" date="2021" name="Front. Microbiol.">
        <title>Comprehensive Comparative Genomics and Phenotyping of Methylobacterium Species.</title>
        <authorList>
            <person name="Alessa O."/>
            <person name="Ogura Y."/>
            <person name="Fujitani Y."/>
            <person name="Takami H."/>
            <person name="Hayashi T."/>
            <person name="Sahin N."/>
            <person name="Tani A."/>
        </authorList>
    </citation>
    <scope>NUCLEOTIDE SEQUENCE</scope>
    <source>
        <strain evidence="19">LMG 23639</strain>
    </source>
</reference>
<evidence type="ECO:0000256" key="1">
    <source>
        <dbReference type="ARBA" id="ARBA00004496"/>
    </source>
</evidence>
<dbReference type="InterPro" id="IPR041471">
    <property type="entry name" value="UvrB_inter"/>
</dbReference>
<dbReference type="InterPro" id="IPR006935">
    <property type="entry name" value="Helicase/UvrB_N"/>
</dbReference>
<keyword evidence="4 13" id="KW-0547">Nucleotide-binding</keyword>
<comment type="caution">
    <text evidence="19">The sequence shown here is derived from an EMBL/GenBank/DDBJ whole genome shotgun (WGS) entry which is preliminary data.</text>
</comment>
<dbReference type="Pfam" id="PF17757">
    <property type="entry name" value="UvrB_inter"/>
    <property type="match status" value="1"/>
</dbReference>
<feature type="domain" description="Helicase C-terminal" evidence="18">
    <location>
        <begin position="576"/>
        <end position="742"/>
    </location>
</feature>
<keyword evidence="7 13" id="KW-0067">ATP-binding</keyword>
<dbReference type="PANTHER" id="PTHR24029:SF0">
    <property type="entry name" value="UVRABC SYSTEM PROTEIN B"/>
    <property type="match status" value="1"/>
</dbReference>
<dbReference type="PANTHER" id="PTHR24029">
    <property type="entry name" value="UVRABC SYSTEM PROTEIN B"/>
    <property type="match status" value="1"/>
</dbReference>
<keyword evidence="6 13" id="KW-0228">DNA excision</keyword>
<keyword evidence="10 13" id="KW-0742">SOS response</keyword>
<evidence type="ECO:0000256" key="14">
    <source>
        <dbReference type="RuleBase" id="RU003587"/>
    </source>
</evidence>
<organism evidence="19 20">
    <name type="scientific">Methylobacterium jeotgali</name>
    <dbReference type="NCBI Taxonomy" id="381630"/>
    <lineage>
        <taxon>Bacteria</taxon>
        <taxon>Pseudomonadati</taxon>
        <taxon>Pseudomonadota</taxon>
        <taxon>Alphaproteobacteria</taxon>
        <taxon>Hyphomicrobiales</taxon>
        <taxon>Methylobacteriaceae</taxon>
        <taxon>Methylobacterium</taxon>
    </lineage>
</organism>